<keyword evidence="4" id="KW-1185">Reference proteome</keyword>
<organism evidence="3 4">
    <name type="scientific">Brachybacterium halotolerans</name>
    <dbReference type="NCBI Taxonomy" id="2795215"/>
    <lineage>
        <taxon>Bacteria</taxon>
        <taxon>Bacillati</taxon>
        <taxon>Actinomycetota</taxon>
        <taxon>Actinomycetes</taxon>
        <taxon>Micrococcales</taxon>
        <taxon>Dermabacteraceae</taxon>
        <taxon>Brachybacterium</taxon>
    </lineage>
</organism>
<proteinExistence type="predicted"/>
<feature type="region of interest" description="Disordered" evidence="1">
    <location>
        <begin position="1"/>
        <end position="93"/>
    </location>
</feature>
<sequence length="214" mass="21879">MSQSPWDRPDPHRGPHPVIPGEVVHHHAPDAAQRSFDPYAADGQHVPDAQHAHGAPRAGAAPSAGAPYSSPGGPPPGSALQPHGAPTGNPGAGAAPMPGVMPVPVAVMPLKSVGVAFVLTFFFGVFGVFYSSVTGALVLIGVTVGLLVLSTIVFGILSVLTMGIGAVLFGLVPLIGVGAWIASIIWGCTAASNHNQRVQAQYAQMAARHQHPTW</sequence>
<gene>
    <name evidence="3" type="ORF">I8D64_14150</name>
</gene>
<comment type="caution">
    <text evidence="3">The sequence shown here is derived from an EMBL/GenBank/DDBJ whole genome shotgun (WGS) entry which is preliminary data.</text>
</comment>
<reference evidence="3 4" key="1">
    <citation type="submission" date="2020-12" db="EMBL/GenBank/DDBJ databases">
        <title>Brachybacterium sp. MASK1Z-5, whole genome shotgun sequence.</title>
        <authorList>
            <person name="Tuo L."/>
        </authorList>
    </citation>
    <scope>NUCLEOTIDE SEQUENCE [LARGE SCALE GENOMIC DNA]</scope>
    <source>
        <strain evidence="3 4">MASK1Z-5</strain>
    </source>
</reference>
<keyword evidence="2" id="KW-1133">Transmembrane helix</keyword>
<keyword evidence="2" id="KW-0812">Transmembrane</keyword>
<feature type="compositionally biased region" description="Low complexity" evidence="1">
    <location>
        <begin position="84"/>
        <end position="93"/>
    </location>
</feature>
<dbReference type="EMBL" id="JAEDAJ010000010">
    <property type="protein sequence ID" value="MBK0332539.1"/>
    <property type="molecule type" value="Genomic_DNA"/>
</dbReference>
<evidence type="ECO:0000256" key="1">
    <source>
        <dbReference type="SAM" id="MobiDB-lite"/>
    </source>
</evidence>
<accession>A0ABS1BD09</accession>
<feature type="transmembrane region" description="Helical" evidence="2">
    <location>
        <begin position="110"/>
        <end position="130"/>
    </location>
</feature>
<keyword evidence="2" id="KW-0472">Membrane</keyword>
<feature type="transmembrane region" description="Helical" evidence="2">
    <location>
        <begin position="167"/>
        <end position="187"/>
    </location>
</feature>
<evidence type="ECO:0000256" key="2">
    <source>
        <dbReference type="SAM" id="Phobius"/>
    </source>
</evidence>
<feature type="compositionally biased region" description="Low complexity" evidence="1">
    <location>
        <begin position="55"/>
        <end position="71"/>
    </location>
</feature>
<name>A0ABS1BD09_9MICO</name>
<evidence type="ECO:0000313" key="4">
    <source>
        <dbReference type="Proteomes" id="UP000612352"/>
    </source>
</evidence>
<feature type="transmembrane region" description="Helical" evidence="2">
    <location>
        <begin position="136"/>
        <end position="160"/>
    </location>
</feature>
<protein>
    <recommendedName>
        <fullName evidence="5">DUF4870 domain-containing protein</fullName>
    </recommendedName>
</protein>
<evidence type="ECO:0000313" key="3">
    <source>
        <dbReference type="EMBL" id="MBK0332539.1"/>
    </source>
</evidence>
<dbReference type="RefSeq" id="WP_200503441.1">
    <property type="nucleotide sequence ID" value="NZ_JAEDAJ010000010.1"/>
</dbReference>
<evidence type="ECO:0008006" key="5">
    <source>
        <dbReference type="Google" id="ProtNLM"/>
    </source>
</evidence>
<dbReference type="Proteomes" id="UP000612352">
    <property type="component" value="Unassembled WGS sequence"/>
</dbReference>